<evidence type="ECO:0000313" key="2">
    <source>
        <dbReference type="EMBL" id="GIL64211.1"/>
    </source>
</evidence>
<dbReference type="AlphaFoldDB" id="A0A8J4BM23"/>
<feature type="region of interest" description="Disordered" evidence="1">
    <location>
        <begin position="193"/>
        <end position="229"/>
    </location>
</feature>
<sequence>MFSSAFVGLPPHHGRPLCCHRRRASPSLSARTAFAPVNGEKMLQRTPVWALSARDNNGGKAADSEGSDHSMQQPRGGIRNSSEGALLEDRSQQQQPPQQHEQQQRRRLRSRGRGDPSLPSRADSDLRTVVSVSEPAGHHSGRSSSSSSSSSSSGGGGIDVVTGVGDVSVVEEAALMVGADAVEDLEPVAEEEAAAAAAAAAPGLGSDEGGSSEPTWRRDVPPQGRLWTGDIDRADKACGQTHTQAGEYGCTVHGRQPDAM</sequence>
<proteinExistence type="predicted"/>
<gene>
    <name evidence="2" type="ORF">Vafri_18182</name>
</gene>
<feature type="compositionally biased region" description="Low complexity" evidence="1">
    <location>
        <begin position="92"/>
        <end position="101"/>
    </location>
</feature>
<feature type="region of interest" description="Disordered" evidence="1">
    <location>
        <begin position="53"/>
        <end position="159"/>
    </location>
</feature>
<feature type="region of interest" description="Disordered" evidence="1">
    <location>
        <begin position="1"/>
        <end position="20"/>
    </location>
</feature>
<organism evidence="2 3">
    <name type="scientific">Volvox africanus</name>
    <dbReference type="NCBI Taxonomy" id="51714"/>
    <lineage>
        <taxon>Eukaryota</taxon>
        <taxon>Viridiplantae</taxon>
        <taxon>Chlorophyta</taxon>
        <taxon>core chlorophytes</taxon>
        <taxon>Chlorophyceae</taxon>
        <taxon>CS clade</taxon>
        <taxon>Chlamydomonadales</taxon>
        <taxon>Volvocaceae</taxon>
        <taxon>Volvox</taxon>
    </lineage>
</organism>
<feature type="compositionally biased region" description="Polar residues" evidence="1">
    <location>
        <begin position="69"/>
        <end position="83"/>
    </location>
</feature>
<feature type="compositionally biased region" description="Low complexity" evidence="1">
    <location>
        <begin position="194"/>
        <end position="205"/>
    </location>
</feature>
<reference evidence="2" key="1">
    <citation type="journal article" date="2021" name="Proc. Natl. Acad. Sci. U.S.A.">
        <title>Three genomes in the algal genus Volvox reveal the fate of a haploid sex-determining region after a transition to homothallism.</title>
        <authorList>
            <person name="Yamamoto K."/>
            <person name="Hamaji T."/>
            <person name="Kawai-Toyooka H."/>
            <person name="Matsuzaki R."/>
            <person name="Takahashi F."/>
            <person name="Nishimura Y."/>
            <person name="Kawachi M."/>
            <person name="Noguchi H."/>
            <person name="Minakuchi Y."/>
            <person name="Umen J.G."/>
            <person name="Toyoda A."/>
            <person name="Nozaki H."/>
        </authorList>
    </citation>
    <scope>NUCLEOTIDE SEQUENCE</scope>
    <source>
        <strain evidence="2">NIES-3780</strain>
    </source>
</reference>
<evidence type="ECO:0000313" key="3">
    <source>
        <dbReference type="Proteomes" id="UP000747399"/>
    </source>
</evidence>
<feature type="compositionally biased region" description="Low complexity" evidence="1">
    <location>
        <begin position="142"/>
        <end position="152"/>
    </location>
</feature>
<protein>
    <submittedName>
        <fullName evidence="2">Uncharacterized protein</fullName>
    </submittedName>
</protein>
<name>A0A8J4BM23_9CHLO</name>
<dbReference type="Proteomes" id="UP000747399">
    <property type="component" value="Unassembled WGS sequence"/>
</dbReference>
<accession>A0A8J4BM23</accession>
<dbReference type="EMBL" id="BNCO01000064">
    <property type="protein sequence ID" value="GIL64211.1"/>
    <property type="molecule type" value="Genomic_DNA"/>
</dbReference>
<keyword evidence="3" id="KW-1185">Reference proteome</keyword>
<evidence type="ECO:0000256" key="1">
    <source>
        <dbReference type="SAM" id="MobiDB-lite"/>
    </source>
</evidence>
<comment type="caution">
    <text evidence="2">The sequence shown here is derived from an EMBL/GenBank/DDBJ whole genome shotgun (WGS) entry which is preliminary data.</text>
</comment>